<sequence length="376" mass="42570">MLKSKLLNESISRFHAEQEERIGEIVDAHGVSFNRVKKLAGTSKHHRKKRVNSAQDAILHAKSKELNEGRRHKAKISEIQRAAEVDDDLQDAKTNLEKMKILMDELEEHQQAKKDVARASNKVGAMRVTRLLQSFNSDFQELREATDVAGFGFFVWGTFESSIKPTVIGGGPVHEFFQQYFKKDPWEMACLFEAFVTTYNKVQTLLIDLLGTVGNRKLLHSEKAKATGKTILESLARITGVDNIRMNCPNFRTKISAKYKVKIVGWPEDVDLMSPRDITDPAKLDAVYDAWRSGSAYWSIMDKRDYKTFMAQLENDKAAGQNDNGQANRQTEGWIQSRRSDGDGNAKSTGEDEDNDRSDDNQASGYEDEDIDELDN</sequence>
<protein>
    <submittedName>
        <fullName evidence="3">Uncharacterized protein</fullName>
    </submittedName>
</protein>
<evidence type="ECO:0000313" key="4">
    <source>
        <dbReference type="Proteomes" id="UP001150217"/>
    </source>
</evidence>
<evidence type="ECO:0000313" key="3">
    <source>
        <dbReference type="EMBL" id="KAJ4497363.1"/>
    </source>
</evidence>
<feature type="compositionally biased region" description="Acidic residues" evidence="2">
    <location>
        <begin position="366"/>
        <end position="376"/>
    </location>
</feature>
<evidence type="ECO:0000256" key="1">
    <source>
        <dbReference type="SAM" id="Coils"/>
    </source>
</evidence>
<evidence type="ECO:0000256" key="2">
    <source>
        <dbReference type="SAM" id="MobiDB-lite"/>
    </source>
</evidence>
<feature type="compositionally biased region" description="Polar residues" evidence="2">
    <location>
        <begin position="321"/>
        <end position="334"/>
    </location>
</feature>
<reference evidence="3" key="1">
    <citation type="submission" date="2022-08" db="EMBL/GenBank/DDBJ databases">
        <title>A Global Phylogenomic Analysis of the Shiitake Genus Lentinula.</title>
        <authorList>
            <consortium name="DOE Joint Genome Institute"/>
            <person name="Sierra-Patev S."/>
            <person name="Min B."/>
            <person name="Naranjo-Ortiz M."/>
            <person name="Looney B."/>
            <person name="Konkel Z."/>
            <person name="Slot J.C."/>
            <person name="Sakamoto Y."/>
            <person name="Steenwyk J.L."/>
            <person name="Rokas A."/>
            <person name="Carro J."/>
            <person name="Camarero S."/>
            <person name="Ferreira P."/>
            <person name="Molpeceres G."/>
            <person name="Ruiz-Duenas F.J."/>
            <person name="Serrano A."/>
            <person name="Henrissat B."/>
            <person name="Drula E."/>
            <person name="Hughes K.W."/>
            <person name="Mata J.L."/>
            <person name="Ishikawa N.K."/>
            <person name="Vargas-Isla R."/>
            <person name="Ushijima S."/>
            <person name="Smith C.A."/>
            <person name="Ahrendt S."/>
            <person name="Andreopoulos W."/>
            <person name="He G."/>
            <person name="Labutti K."/>
            <person name="Lipzen A."/>
            <person name="Ng V."/>
            <person name="Riley R."/>
            <person name="Sandor L."/>
            <person name="Barry K."/>
            <person name="Martinez A.T."/>
            <person name="Xiao Y."/>
            <person name="Gibbons J.G."/>
            <person name="Terashima K."/>
            <person name="Grigoriev I.V."/>
            <person name="Hibbett D.S."/>
        </authorList>
    </citation>
    <scope>NUCLEOTIDE SEQUENCE</scope>
    <source>
        <strain evidence="3">RHP3577 ss4</strain>
    </source>
</reference>
<dbReference type="EMBL" id="JANVFT010000021">
    <property type="protein sequence ID" value="KAJ4497363.1"/>
    <property type="molecule type" value="Genomic_DNA"/>
</dbReference>
<feature type="region of interest" description="Disordered" evidence="2">
    <location>
        <begin position="317"/>
        <end position="376"/>
    </location>
</feature>
<gene>
    <name evidence="3" type="ORF">C8R41DRAFT_865438</name>
</gene>
<accession>A0ABQ8VLS7</accession>
<comment type="caution">
    <text evidence="3">The sequence shown here is derived from an EMBL/GenBank/DDBJ whole genome shotgun (WGS) entry which is preliminary data.</text>
</comment>
<dbReference type="Proteomes" id="UP001150217">
    <property type="component" value="Unassembled WGS sequence"/>
</dbReference>
<proteinExistence type="predicted"/>
<feature type="coiled-coil region" evidence="1">
    <location>
        <begin position="82"/>
        <end position="122"/>
    </location>
</feature>
<organism evidence="3 4">
    <name type="scientific">Lentinula lateritia</name>
    <dbReference type="NCBI Taxonomy" id="40482"/>
    <lineage>
        <taxon>Eukaryota</taxon>
        <taxon>Fungi</taxon>
        <taxon>Dikarya</taxon>
        <taxon>Basidiomycota</taxon>
        <taxon>Agaricomycotina</taxon>
        <taxon>Agaricomycetes</taxon>
        <taxon>Agaricomycetidae</taxon>
        <taxon>Agaricales</taxon>
        <taxon>Marasmiineae</taxon>
        <taxon>Omphalotaceae</taxon>
        <taxon>Lentinula</taxon>
    </lineage>
</organism>
<keyword evidence="1" id="KW-0175">Coiled coil</keyword>
<keyword evidence="4" id="KW-1185">Reference proteome</keyword>
<name>A0ABQ8VLS7_9AGAR</name>